<sequence length="696" mass="79029">MEIVDDEEQYFEAVDNVEAMDFESGDLENDIEGHEGVQEPIRNLPLSESDAIFGAEDECSSFGDSDSDSDNESEDEMLDNEEFNSELSFIHGFVVKALALFISFYVVNEGAIILIAIVNKILDFFGDSFRVPSSVSGLKSMAGMDTLTKGIKKYVACGECHSIYENDGAPLFCTFDKFGNSALCGHSLFKSSSSTIPKKSSVDYSGFDFSKWLLRTRDDNRKDAEVWRNAATQTERQRLEVASGVRWSELHCLQYFDIVRCTIIDPMHNLFLGTAKRMMERWVADGVINDKSFVAMTKIGKGFPFMKADEWKSWCLVYSPVVLKNVLPMPKFKNWMFFVNACRCLTKPSISEDDIEEAHHNLEQFGKGCEQLYEPDLLSPNMHLHLHLRETILDFGPVYSYWLFGFERYNSILKNINTNRRSGFEATYMRSFIEDTRKGDFVRGFLDTPSGQYFSDVFSKLTIHQDITSTQIPYLDLSAFSLPEFLEFAENPSLTVHGNEPLPPSTLPLKKKPMSIMPRLEYNCLVEYYQVVHGDKNINSCKDTMASTAFVNDWIEMLASINIMGQIFKGRSGKRRNGSYIQALFVEEKTEAVYAYVGEIQYLFVHTFSPAVSSSHCGNAYDSQHTFAFVNWFKTTSDTTREAEGIEVHKDEFSALDFQSILPVHRILLPVAIVDYKSSSNINKKLVVPLPRKVSA</sequence>
<gene>
    <name evidence="2" type="ORF">INT47_009673</name>
</gene>
<dbReference type="PANTHER" id="PTHR46579">
    <property type="entry name" value="F5/8 TYPE C DOMAIN-CONTAINING PROTEIN-RELATED"/>
    <property type="match status" value="1"/>
</dbReference>
<evidence type="ECO:0000256" key="1">
    <source>
        <dbReference type="SAM" id="MobiDB-lite"/>
    </source>
</evidence>
<dbReference type="Proteomes" id="UP000603453">
    <property type="component" value="Unassembled WGS sequence"/>
</dbReference>
<dbReference type="OrthoDB" id="3039677at2759"/>
<proteinExistence type="predicted"/>
<feature type="region of interest" description="Disordered" evidence="1">
    <location>
        <begin position="58"/>
        <end position="78"/>
    </location>
</feature>
<dbReference type="PANTHER" id="PTHR46579:SF2">
    <property type="entry name" value="C2H2-TYPE DOMAIN-CONTAINING PROTEIN"/>
    <property type="match status" value="1"/>
</dbReference>
<organism evidence="2 3">
    <name type="scientific">Mucor saturninus</name>
    <dbReference type="NCBI Taxonomy" id="64648"/>
    <lineage>
        <taxon>Eukaryota</taxon>
        <taxon>Fungi</taxon>
        <taxon>Fungi incertae sedis</taxon>
        <taxon>Mucoromycota</taxon>
        <taxon>Mucoromycotina</taxon>
        <taxon>Mucoromycetes</taxon>
        <taxon>Mucorales</taxon>
        <taxon>Mucorineae</taxon>
        <taxon>Mucoraceae</taxon>
        <taxon>Mucor</taxon>
    </lineage>
</organism>
<comment type="caution">
    <text evidence="2">The sequence shown here is derived from an EMBL/GenBank/DDBJ whole genome shotgun (WGS) entry which is preliminary data.</text>
</comment>
<name>A0A8H7QMH0_9FUNG</name>
<reference evidence="2" key="1">
    <citation type="submission" date="2020-12" db="EMBL/GenBank/DDBJ databases">
        <title>Metabolic potential, ecology and presence of endohyphal bacteria is reflected in genomic diversity of Mucoromycotina.</title>
        <authorList>
            <person name="Muszewska A."/>
            <person name="Okrasinska A."/>
            <person name="Steczkiewicz K."/>
            <person name="Drgas O."/>
            <person name="Orlowska M."/>
            <person name="Perlinska-Lenart U."/>
            <person name="Aleksandrzak-Piekarczyk T."/>
            <person name="Szatraj K."/>
            <person name="Zielenkiewicz U."/>
            <person name="Pilsyk S."/>
            <person name="Malc E."/>
            <person name="Mieczkowski P."/>
            <person name="Kruszewska J.S."/>
            <person name="Biernat P."/>
            <person name="Pawlowska J."/>
        </authorList>
    </citation>
    <scope>NUCLEOTIDE SEQUENCE</scope>
    <source>
        <strain evidence="2">WA0000017839</strain>
    </source>
</reference>
<dbReference type="EMBL" id="JAEPRD010000201">
    <property type="protein sequence ID" value="KAG2194263.1"/>
    <property type="molecule type" value="Genomic_DNA"/>
</dbReference>
<evidence type="ECO:0008006" key="4">
    <source>
        <dbReference type="Google" id="ProtNLM"/>
    </source>
</evidence>
<accession>A0A8H7QMH0</accession>
<keyword evidence="3" id="KW-1185">Reference proteome</keyword>
<dbReference type="AlphaFoldDB" id="A0A8H7QMH0"/>
<evidence type="ECO:0000313" key="3">
    <source>
        <dbReference type="Proteomes" id="UP000603453"/>
    </source>
</evidence>
<protein>
    <recommendedName>
        <fullName evidence="4">Transposase</fullName>
    </recommendedName>
</protein>
<evidence type="ECO:0000313" key="2">
    <source>
        <dbReference type="EMBL" id="KAG2194263.1"/>
    </source>
</evidence>